<feature type="transmembrane region" description="Helical" evidence="5">
    <location>
        <begin position="297"/>
        <end position="317"/>
    </location>
</feature>
<keyword evidence="2 5" id="KW-0812">Transmembrane</keyword>
<feature type="transmembrane region" description="Helical" evidence="5">
    <location>
        <begin position="202"/>
        <end position="218"/>
    </location>
</feature>
<evidence type="ECO:0000256" key="4">
    <source>
        <dbReference type="ARBA" id="ARBA00023136"/>
    </source>
</evidence>
<reference evidence="6" key="1">
    <citation type="journal article" date="2020" name="Stud. Mycol.">
        <title>101 Dothideomycetes genomes: a test case for predicting lifestyles and emergence of pathogens.</title>
        <authorList>
            <person name="Haridas S."/>
            <person name="Albert R."/>
            <person name="Binder M."/>
            <person name="Bloem J."/>
            <person name="Labutti K."/>
            <person name="Salamov A."/>
            <person name="Andreopoulos B."/>
            <person name="Baker S."/>
            <person name="Barry K."/>
            <person name="Bills G."/>
            <person name="Bluhm B."/>
            <person name="Cannon C."/>
            <person name="Castanera R."/>
            <person name="Culley D."/>
            <person name="Daum C."/>
            <person name="Ezra D."/>
            <person name="Gonzalez J."/>
            <person name="Henrissat B."/>
            <person name="Kuo A."/>
            <person name="Liang C."/>
            <person name="Lipzen A."/>
            <person name="Lutzoni F."/>
            <person name="Magnuson J."/>
            <person name="Mondo S."/>
            <person name="Nolan M."/>
            <person name="Ohm R."/>
            <person name="Pangilinan J."/>
            <person name="Park H.-J."/>
            <person name="Ramirez L."/>
            <person name="Alfaro M."/>
            <person name="Sun H."/>
            <person name="Tritt A."/>
            <person name="Yoshinaga Y."/>
            <person name="Zwiers L.-H."/>
            <person name="Turgeon B."/>
            <person name="Goodwin S."/>
            <person name="Spatafora J."/>
            <person name="Crous P."/>
            <person name="Grigoriev I."/>
        </authorList>
    </citation>
    <scope>NUCLEOTIDE SEQUENCE</scope>
    <source>
        <strain evidence="6">CBS 121739</strain>
    </source>
</reference>
<evidence type="ECO:0000313" key="7">
    <source>
        <dbReference type="Proteomes" id="UP000799437"/>
    </source>
</evidence>
<dbReference type="SUPFAM" id="SSF103473">
    <property type="entry name" value="MFS general substrate transporter"/>
    <property type="match status" value="1"/>
</dbReference>
<evidence type="ECO:0000256" key="2">
    <source>
        <dbReference type="ARBA" id="ARBA00022692"/>
    </source>
</evidence>
<feature type="transmembrane region" description="Helical" evidence="5">
    <location>
        <begin position="230"/>
        <end position="257"/>
    </location>
</feature>
<protein>
    <submittedName>
        <fullName evidence="6">MFS general substrate transporter</fullName>
    </submittedName>
</protein>
<dbReference type="InterPro" id="IPR011701">
    <property type="entry name" value="MFS"/>
</dbReference>
<dbReference type="Proteomes" id="UP000799437">
    <property type="component" value="Unassembled WGS sequence"/>
</dbReference>
<name>A0A6A6WGL5_9PEZI</name>
<evidence type="ECO:0000256" key="3">
    <source>
        <dbReference type="ARBA" id="ARBA00022989"/>
    </source>
</evidence>
<evidence type="ECO:0000256" key="5">
    <source>
        <dbReference type="SAM" id="Phobius"/>
    </source>
</evidence>
<sequence length="581" mass="64915">MSSLGCQTKPPSFFTYHATLLSQNLSPPALKPVESKVMVHINSVRHTSVHKSSRRRVQHQLEEPTESSILLSSNEQSGTAGVFKPDDIKIRDRPRRTLVLLFAIVFLQVCGEQLIEAPRTRIVESIFCYRFYEKYDPSKILHGRDTVAAGAVNGVDESWCKVDAIQSDMANLASYQQIFDSLMSLLLALPFGMAADKFGRKPFLISGFVSSLARWVWYEYVCWFWQQQSIYWTLLSSLNGLFAGSTTVLYNLIFVVVSDVTPQEEQTNAFFRLGAASLFPLLLIPPLSAWSMRVSPWLPSSAGLLFLLVALFLAMFVPETLKNQEHDPHEAQDIINTSPACNECLMETGTEYPQTQPCTPNREQITDDSSVYEDSWLQQTKNFVFKYWTLMIILLPYTEHLLISGTSQLQVQFLSRRLGFTISQATLFFSLRAGCSILLFLVVLPRLSTYMTREQRWSTQVKDLYLARVSIFLQAAGWTGTGMATNTLFVAVSMTVSTLGSGTALFLRSLAASLVPSSRLATLFSVISVIDIVGSMLGAPILAAAFGWGMRHGTFWVGMPFDLIGLWSVICGGLLFTVKTH</sequence>
<dbReference type="Gene3D" id="1.20.1250.20">
    <property type="entry name" value="MFS general substrate transporter like domains"/>
    <property type="match status" value="1"/>
</dbReference>
<evidence type="ECO:0000313" key="6">
    <source>
        <dbReference type="EMBL" id="KAF2761933.1"/>
    </source>
</evidence>
<organism evidence="6 7">
    <name type="scientific">Pseudovirgaria hyperparasitica</name>
    <dbReference type="NCBI Taxonomy" id="470096"/>
    <lineage>
        <taxon>Eukaryota</taxon>
        <taxon>Fungi</taxon>
        <taxon>Dikarya</taxon>
        <taxon>Ascomycota</taxon>
        <taxon>Pezizomycotina</taxon>
        <taxon>Dothideomycetes</taxon>
        <taxon>Dothideomycetes incertae sedis</taxon>
        <taxon>Acrospermales</taxon>
        <taxon>Acrospermaceae</taxon>
        <taxon>Pseudovirgaria</taxon>
    </lineage>
</organism>
<feature type="transmembrane region" description="Helical" evidence="5">
    <location>
        <begin position="520"/>
        <end position="549"/>
    </location>
</feature>
<feature type="transmembrane region" description="Helical" evidence="5">
    <location>
        <begin position="387"/>
        <end position="405"/>
    </location>
</feature>
<gene>
    <name evidence="6" type="ORF">EJ05DRAFT_535242</name>
</gene>
<dbReference type="GO" id="GO:0016020">
    <property type="term" value="C:membrane"/>
    <property type="evidence" value="ECO:0007669"/>
    <property type="project" value="UniProtKB-SubCell"/>
</dbReference>
<dbReference type="Pfam" id="PF07690">
    <property type="entry name" value="MFS_1"/>
    <property type="match status" value="1"/>
</dbReference>
<keyword evidence="7" id="KW-1185">Reference proteome</keyword>
<feature type="transmembrane region" description="Helical" evidence="5">
    <location>
        <begin position="269"/>
        <end position="291"/>
    </location>
</feature>
<dbReference type="RefSeq" id="XP_033604384.1">
    <property type="nucleotide sequence ID" value="XM_033749236.1"/>
</dbReference>
<keyword evidence="3 5" id="KW-1133">Transmembrane helix</keyword>
<dbReference type="PANTHER" id="PTHR23507">
    <property type="entry name" value="ZGC:174356"/>
    <property type="match status" value="1"/>
</dbReference>
<comment type="subcellular location">
    <subcellularLocation>
        <location evidence="1">Membrane</location>
        <topology evidence="1">Multi-pass membrane protein</topology>
    </subcellularLocation>
</comment>
<feature type="transmembrane region" description="Helical" evidence="5">
    <location>
        <begin position="425"/>
        <end position="444"/>
    </location>
</feature>
<dbReference type="EMBL" id="ML996566">
    <property type="protein sequence ID" value="KAF2761933.1"/>
    <property type="molecule type" value="Genomic_DNA"/>
</dbReference>
<dbReference type="GeneID" id="54490290"/>
<dbReference type="GO" id="GO:0022857">
    <property type="term" value="F:transmembrane transporter activity"/>
    <property type="evidence" value="ECO:0007669"/>
    <property type="project" value="InterPro"/>
</dbReference>
<feature type="transmembrane region" description="Helical" evidence="5">
    <location>
        <begin position="465"/>
        <end position="481"/>
    </location>
</feature>
<dbReference type="InterPro" id="IPR036259">
    <property type="entry name" value="MFS_trans_sf"/>
</dbReference>
<evidence type="ECO:0000256" key="1">
    <source>
        <dbReference type="ARBA" id="ARBA00004141"/>
    </source>
</evidence>
<dbReference type="OrthoDB" id="194139at2759"/>
<dbReference type="PANTHER" id="PTHR23507:SF1">
    <property type="entry name" value="FI18259P1-RELATED"/>
    <property type="match status" value="1"/>
</dbReference>
<feature type="transmembrane region" description="Helical" evidence="5">
    <location>
        <begin position="555"/>
        <end position="578"/>
    </location>
</feature>
<accession>A0A6A6WGL5</accession>
<dbReference type="AlphaFoldDB" id="A0A6A6WGL5"/>
<keyword evidence="4 5" id="KW-0472">Membrane</keyword>
<feature type="transmembrane region" description="Helical" evidence="5">
    <location>
        <begin position="487"/>
        <end position="508"/>
    </location>
</feature>
<proteinExistence type="predicted"/>